<gene>
    <name evidence="1" type="ORF">AVDCRST_MAG80-2142</name>
</gene>
<organism evidence="1">
    <name type="scientific">uncultured Rubrobacteraceae bacterium</name>
    <dbReference type="NCBI Taxonomy" id="349277"/>
    <lineage>
        <taxon>Bacteria</taxon>
        <taxon>Bacillati</taxon>
        <taxon>Actinomycetota</taxon>
        <taxon>Rubrobacteria</taxon>
        <taxon>Rubrobacterales</taxon>
        <taxon>Rubrobacteraceae</taxon>
        <taxon>environmental samples</taxon>
    </lineage>
</organism>
<reference evidence="1" key="1">
    <citation type="submission" date="2020-02" db="EMBL/GenBank/DDBJ databases">
        <authorList>
            <person name="Meier V. D."/>
        </authorList>
    </citation>
    <scope>NUCLEOTIDE SEQUENCE</scope>
    <source>
        <strain evidence="1">AVDCRST_MAG80</strain>
    </source>
</reference>
<dbReference type="EMBL" id="CADCVC010000186">
    <property type="protein sequence ID" value="CAA9449830.1"/>
    <property type="molecule type" value="Genomic_DNA"/>
</dbReference>
<name>A0A6J4QNM3_9ACTN</name>
<sequence>MPYLVRLYRIAIKVLADLGLPDCDARKTVPMKTHKDAKGHP</sequence>
<protein>
    <submittedName>
        <fullName evidence="1">Uncharacterized protein</fullName>
    </submittedName>
</protein>
<accession>A0A6J4QNM3</accession>
<proteinExistence type="predicted"/>
<dbReference type="AlphaFoldDB" id="A0A6J4QNM3"/>
<evidence type="ECO:0000313" key="1">
    <source>
        <dbReference type="EMBL" id="CAA9449830.1"/>
    </source>
</evidence>